<evidence type="ECO:0000313" key="2">
    <source>
        <dbReference type="EMBL" id="MPL55604.1"/>
    </source>
</evidence>
<name>A0A644SLQ0_9ZZZZ</name>
<evidence type="ECO:0000256" key="1">
    <source>
        <dbReference type="SAM" id="Phobius"/>
    </source>
</evidence>
<dbReference type="EMBL" id="VSSQ01000002">
    <property type="protein sequence ID" value="MPL55604.1"/>
    <property type="molecule type" value="Genomic_DNA"/>
</dbReference>
<comment type="caution">
    <text evidence="2">The sequence shown here is derived from an EMBL/GenBank/DDBJ whole genome shotgun (WGS) entry which is preliminary data.</text>
</comment>
<keyword evidence="1" id="KW-0812">Transmembrane</keyword>
<sequence>MKQSTSWLYIVLFILVFFLHFAIWQLYVNDFQVIFIRYYLFLTILFMMVITIMSIVKKIYPEYIGFTFMGLMLFKLSIMFLVMNKLQLSEVPYHKYHFIPPYLVSLLLETLFAIGLLKEQKNN</sequence>
<gene>
    <name evidence="2" type="ORF">SDC9_01082</name>
</gene>
<keyword evidence="1" id="KW-1133">Transmembrane helix</keyword>
<feature type="transmembrane region" description="Helical" evidence="1">
    <location>
        <begin position="7"/>
        <end position="28"/>
    </location>
</feature>
<feature type="transmembrane region" description="Helical" evidence="1">
    <location>
        <begin position="98"/>
        <end position="117"/>
    </location>
</feature>
<feature type="transmembrane region" description="Helical" evidence="1">
    <location>
        <begin position="63"/>
        <end position="83"/>
    </location>
</feature>
<dbReference type="AlphaFoldDB" id="A0A644SLQ0"/>
<accession>A0A644SLQ0</accession>
<organism evidence="2">
    <name type="scientific">bioreactor metagenome</name>
    <dbReference type="NCBI Taxonomy" id="1076179"/>
    <lineage>
        <taxon>unclassified sequences</taxon>
        <taxon>metagenomes</taxon>
        <taxon>ecological metagenomes</taxon>
    </lineage>
</organism>
<feature type="transmembrane region" description="Helical" evidence="1">
    <location>
        <begin position="34"/>
        <end position="56"/>
    </location>
</feature>
<protein>
    <submittedName>
        <fullName evidence="2">Uncharacterized protein</fullName>
    </submittedName>
</protein>
<reference evidence="2" key="1">
    <citation type="submission" date="2019-08" db="EMBL/GenBank/DDBJ databases">
        <authorList>
            <person name="Kucharzyk K."/>
            <person name="Murdoch R.W."/>
            <person name="Higgins S."/>
            <person name="Loffler F."/>
        </authorList>
    </citation>
    <scope>NUCLEOTIDE SEQUENCE</scope>
</reference>
<proteinExistence type="predicted"/>
<keyword evidence="1" id="KW-0472">Membrane</keyword>